<dbReference type="SMART" id="SM00479">
    <property type="entry name" value="EXOIII"/>
    <property type="match status" value="1"/>
</dbReference>
<dbReference type="CDD" id="cd06133">
    <property type="entry name" value="ERI-1_3'hExo_like"/>
    <property type="match status" value="1"/>
</dbReference>
<dbReference type="EMBL" id="CP099799">
    <property type="protein sequence ID" value="USR99588.1"/>
    <property type="molecule type" value="Genomic_DNA"/>
</dbReference>
<reference evidence="5 7" key="1">
    <citation type="submission" date="2017-09" db="EMBL/GenBank/DDBJ databases">
        <authorList>
            <person name="Thomas P."/>
            <person name="Seyboldt C."/>
        </authorList>
    </citation>
    <scope>NUCLEOTIDE SEQUENCE [LARGE SCALE GENOMIC DNA]</scope>
    <source>
        <strain evidence="5 7">DSM 7534</strain>
    </source>
</reference>
<evidence type="ECO:0000313" key="8">
    <source>
        <dbReference type="Proteomes" id="UP001055437"/>
    </source>
</evidence>
<evidence type="ECO:0000313" key="6">
    <source>
        <dbReference type="EMBL" id="USR99588.1"/>
    </source>
</evidence>
<proteinExistence type="predicted"/>
<dbReference type="PANTHER" id="PTHR23044:SF61">
    <property type="entry name" value="3'-5' EXORIBONUCLEASE 1-RELATED"/>
    <property type="match status" value="1"/>
</dbReference>
<keyword evidence="3 5" id="KW-0269">Exonuclease</keyword>
<dbReference type="KEGG" id="csep:CP523_00445"/>
<dbReference type="GO" id="GO:0003676">
    <property type="term" value="F:nucleic acid binding"/>
    <property type="evidence" value="ECO:0007669"/>
    <property type="project" value="InterPro"/>
</dbReference>
<dbReference type="Proteomes" id="UP001055437">
    <property type="component" value="Chromosome"/>
</dbReference>
<dbReference type="InterPro" id="IPR047201">
    <property type="entry name" value="ERI-1_3'hExo-like"/>
</dbReference>
<evidence type="ECO:0000313" key="5">
    <source>
        <dbReference type="EMBL" id="AYE33024.1"/>
    </source>
</evidence>
<evidence type="ECO:0000259" key="4">
    <source>
        <dbReference type="SMART" id="SM00479"/>
    </source>
</evidence>
<dbReference type="AlphaFoldDB" id="A0A9N7JJG7"/>
<keyword evidence="2" id="KW-0378">Hydrolase</keyword>
<dbReference type="InterPro" id="IPR012337">
    <property type="entry name" value="RNaseH-like_sf"/>
</dbReference>
<dbReference type="OrthoDB" id="159416at2"/>
<dbReference type="GeneID" id="303559143"/>
<dbReference type="Pfam" id="PF00929">
    <property type="entry name" value="RNase_T"/>
    <property type="match status" value="1"/>
</dbReference>
<evidence type="ECO:0000256" key="2">
    <source>
        <dbReference type="ARBA" id="ARBA00022801"/>
    </source>
</evidence>
<dbReference type="SUPFAM" id="SSF53098">
    <property type="entry name" value="Ribonuclease H-like"/>
    <property type="match status" value="1"/>
</dbReference>
<feature type="domain" description="Exonuclease" evidence="4">
    <location>
        <begin position="2"/>
        <end position="189"/>
    </location>
</feature>
<dbReference type="GO" id="GO:0000175">
    <property type="term" value="F:3'-5'-RNA exonuclease activity"/>
    <property type="evidence" value="ECO:0007669"/>
    <property type="project" value="InterPro"/>
</dbReference>
<protein>
    <submittedName>
        <fullName evidence="5 6">Exonuclease</fullName>
    </submittedName>
</protein>
<accession>A0A9N7JJG7</accession>
<gene>
    <name evidence="5" type="ORF">CP523_00445</name>
    <name evidence="6" type="ORF">NH397_08725</name>
</gene>
<dbReference type="Proteomes" id="UP000280586">
    <property type="component" value="Chromosome"/>
</dbReference>
<sequence>MSYIVFDLEFNQCYDPTDENKIITNSLCPFEIIQIGAIKLDEYLNNINYFDRLIKPTVYPYIHPFVRELTGIKDEDLIKSDDFSIIIKNFFEFAKSKDSIFIVWGTTDIKEIVRNMKFHKINIDSLEIRYIDLQKIISKKLKCPKGIKIGLSKALEIYNIELDKDLHNAFNDAYYTAEVFKKVYNSNIKPSIYNFKIYNSKSTSNKLNIDYDKLFSQFEKMYSKSLTTTEKEMIKLAYIMGKTNQFKK</sequence>
<evidence type="ECO:0000256" key="3">
    <source>
        <dbReference type="ARBA" id="ARBA00022839"/>
    </source>
</evidence>
<evidence type="ECO:0000313" key="7">
    <source>
        <dbReference type="Proteomes" id="UP000280586"/>
    </source>
</evidence>
<organism evidence="5 7">
    <name type="scientific">Clostridium septicum</name>
    <dbReference type="NCBI Taxonomy" id="1504"/>
    <lineage>
        <taxon>Bacteria</taxon>
        <taxon>Bacillati</taxon>
        <taxon>Bacillota</taxon>
        <taxon>Clostridia</taxon>
        <taxon>Eubacteriales</taxon>
        <taxon>Clostridiaceae</taxon>
        <taxon>Clostridium</taxon>
    </lineage>
</organism>
<evidence type="ECO:0000256" key="1">
    <source>
        <dbReference type="ARBA" id="ARBA00022722"/>
    </source>
</evidence>
<dbReference type="InterPro" id="IPR013520">
    <property type="entry name" value="Ribonucl_H"/>
</dbReference>
<name>A0A9N7JJG7_CLOSE</name>
<dbReference type="PANTHER" id="PTHR23044">
    <property type="entry name" value="3'-5' EXONUCLEASE ERI1-RELATED"/>
    <property type="match status" value="1"/>
</dbReference>
<keyword evidence="8" id="KW-1185">Reference proteome</keyword>
<dbReference type="InterPro" id="IPR036397">
    <property type="entry name" value="RNaseH_sf"/>
</dbReference>
<dbReference type="InterPro" id="IPR051274">
    <property type="entry name" value="3-5_Exoribonuclease"/>
</dbReference>
<keyword evidence="1" id="KW-0540">Nuclease</keyword>
<reference evidence="6" key="2">
    <citation type="submission" date="2022-06" db="EMBL/GenBank/DDBJ databases">
        <authorList>
            <person name="Holder M.E."/>
            <person name="Ajami N.J."/>
            <person name="Petrosino J.F."/>
        </authorList>
    </citation>
    <scope>NUCLEOTIDE SEQUENCE</scope>
    <source>
        <strain evidence="6">RMA 8861</strain>
    </source>
</reference>
<dbReference type="Gene3D" id="3.30.420.10">
    <property type="entry name" value="Ribonuclease H-like superfamily/Ribonuclease H"/>
    <property type="match status" value="1"/>
</dbReference>
<dbReference type="RefSeq" id="WP_066676292.1">
    <property type="nucleotide sequence ID" value="NZ_CABMIZ010000015.1"/>
</dbReference>
<dbReference type="EMBL" id="CP023671">
    <property type="protein sequence ID" value="AYE33024.1"/>
    <property type="molecule type" value="Genomic_DNA"/>
</dbReference>